<comment type="subcellular location">
    <subcellularLocation>
        <location evidence="1">Cell membrane</location>
        <topology evidence="1">Multi-pass membrane protein</topology>
    </subcellularLocation>
</comment>
<dbReference type="SUPFAM" id="SSF52540">
    <property type="entry name" value="P-loop containing nucleoside triphosphate hydrolases"/>
    <property type="match status" value="1"/>
</dbReference>
<feature type="transmembrane region" description="Helical" evidence="10">
    <location>
        <begin position="416"/>
        <end position="444"/>
    </location>
</feature>
<evidence type="ECO:0000256" key="7">
    <source>
        <dbReference type="ARBA" id="ARBA00022989"/>
    </source>
</evidence>
<evidence type="ECO:0000256" key="2">
    <source>
        <dbReference type="ARBA" id="ARBA00022448"/>
    </source>
</evidence>
<feature type="domain" description="ABC transmembrane type-1" evidence="12">
    <location>
        <begin position="331"/>
        <end position="442"/>
    </location>
</feature>
<comment type="caution">
    <text evidence="13">The sequence shown here is derived from an EMBL/GenBank/DDBJ whole genome shotgun (WGS) entry which is preliminary data.</text>
</comment>
<evidence type="ECO:0000259" key="12">
    <source>
        <dbReference type="PROSITE" id="PS50929"/>
    </source>
</evidence>
<dbReference type="PROSITE" id="PS50893">
    <property type="entry name" value="ABC_TRANSPORTER_2"/>
    <property type="match status" value="1"/>
</dbReference>
<dbReference type="AlphaFoldDB" id="A0A5A9N4G1"/>
<dbReference type="Pfam" id="PF00664">
    <property type="entry name" value="ABC_membrane"/>
    <property type="match status" value="2"/>
</dbReference>
<keyword evidence="8 10" id="KW-0472">Membrane</keyword>
<dbReference type="PANTHER" id="PTHR24223:SF166">
    <property type="entry name" value="MULTIDRUG RESISTANCE-ASSOCIATED PROTEIN 1-LIKE"/>
    <property type="match status" value="1"/>
</dbReference>
<evidence type="ECO:0000313" key="14">
    <source>
        <dbReference type="Proteomes" id="UP000324632"/>
    </source>
</evidence>
<dbReference type="GO" id="GO:0005524">
    <property type="term" value="F:ATP binding"/>
    <property type="evidence" value="ECO:0007669"/>
    <property type="project" value="UniProtKB-KW"/>
</dbReference>
<dbReference type="PROSITE" id="PS50929">
    <property type="entry name" value="ABC_TM1F"/>
    <property type="match status" value="2"/>
</dbReference>
<evidence type="ECO:0000256" key="4">
    <source>
        <dbReference type="ARBA" id="ARBA00022692"/>
    </source>
</evidence>
<feature type="transmembrane region" description="Helical" evidence="10">
    <location>
        <begin position="174"/>
        <end position="192"/>
    </location>
</feature>
<dbReference type="Gene3D" id="3.40.50.300">
    <property type="entry name" value="P-loop containing nucleotide triphosphate hydrolases"/>
    <property type="match status" value="1"/>
</dbReference>
<organism evidence="13 14">
    <name type="scientific">Triplophysa tibetana</name>
    <dbReference type="NCBI Taxonomy" id="1572043"/>
    <lineage>
        <taxon>Eukaryota</taxon>
        <taxon>Metazoa</taxon>
        <taxon>Chordata</taxon>
        <taxon>Craniata</taxon>
        <taxon>Vertebrata</taxon>
        <taxon>Euteleostomi</taxon>
        <taxon>Actinopterygii</taxon>
        <taxon>Neopterygii</taxon>
        <taxon>Teleostei</taxon>
        <taxon>Ostariophysi</taxon>
        <taxon>Cypriniformes</taxon>
        <taxon>Nemacheilidae</taxon>
        <taxon>Triplophysa</taxon>
    </lineage>
</organism>
<dbReference type="InterPro" id="IPR036640">
    <property type="entry name" value="ABC1_TM_sf"/>
</dbReference>
<dbReference type="SUPFAM" id="SSF90123">
    <property type="entry name" value="ABC transporter transmembrane region"/>
    <property type="match status" value="2"/>
</dbReference>
<feature type="transmembrane region" description="Helical" evidence="10">
    <location>
        <begin position="250"/>
        <end position="269"/>
    </location>
</feature>
<dbReference type="GO" id="GO:0005886">
    <property type="term" value="C:plasma membrane"/>
    <property type="evidence" value="ECO:0007669"/>
    <property type="project" value="UniProtKB-SubCell"/>
</dbReference>
<feature type="domain" description="ABC transporter" evidence="11">
    <location>
        <begin position="598"/>
        <end position="827"/>
    </location>
</feature>
<dbReference type="FunFam" id="3.40.50.300:FF:002145">
    <property type="entry name" value="ABC transporter (MsbA subfamily)"/>
    <property type="match status" value="1"/>
</dbReference>
<keyword evidence="6 13" id="KW-0067">ATP-binding</keyword>
<dbReference type="InterPro" id="IPR003439">
    <property type="entry name" value="ABC_transporter-like_ATP-bd"/>
</dbReference>
<dbReference type="InterPro" id="IPR011527">
    <property type="entry name" value="ABC1_TM_dom"/>
</dbReference>
<keyword evidence="2" id="KW-0813">Transport</keyword>
<dbReference type="InterPro" id="IPR027417">
    <property type="entry name" value="P-loop_NTPase"/>
</dbReference>
<dbReference type="GO" id="GO:0016887">
    <property type="term" value="F:ATP hydrolysis activity"/>
    <property type="evidence" value="ECO:0007669"/>
    <property type="project" value="InterPro"/>
</dbReference>
<keyword evidence="4 10" id="KW-0812">Transmembrane</keyword>
<keyword evidence="7 10" id="KW-1133">Transmembrane helix</keyword>
<evidence type="ECO:0000256" key="6">
    <source>
        <dbReference type="ARBA" id="ARBA00022840"/>
    </source>
</evidence>
<dbReference type="Pfam" id="PF00005">
    <property type="entry name" value="ABC_tran"/>
    <property type="match status" value="1"/>
</dbReference>
<feature type="transmembrane region" description="Helical" evidence="10">
    <location>
        <begin position="284"/>
        <end position="310"/>
    </location>
</feature>
<keyword evidence="3" id="KW-1003">Cell membrane</keyword>
<keyword evidence="14" id="KW-1185">Reference proteome</keyword>
<feature type="transmembrane region" description="Helical" evidence="10">
    <location>
        <begin position="146"/>
        <end position="168"/>
    </location>
</feature>
<evidence type="ECO:0000256" key="1">
    <source>
        <dbReference type="ARBA" id="ARBA00004651"/>
    </source>
</evidence>
<name>A0A5A9N4G1_9TELE</name>
<gene>
    <name evidence="13" type="ORF">E1301_Tti001105</name>
</gene>
<evidence type="ECO:0000313" key="13">
    <source>
        <dbReference type="EMBL" id="KAA0704580.1"/>
    </source>
</evidence>
<dbReference type="GO" id="GO:0140359">
    <property type="term" value="F:ABC-type transporter activity"/>
    <property type="evidence" value="ECO:0007669"/>
    <property type="project" value="InterPro"/>
</dbReference>
<evidence type="ECO:0000256" key="9">
    <source>
        <dbReference type="ARBA" id="ARBA00023180"/>
    </source>
</evidence>
<protein>
    <submittedName>
        <fullName evidence="13">Canalicular multispecific organic anion transporter 1 ATP-binding cassette sub-family C member 2</fullName>
    </submittedName>
</protein>
<dbReference type="Proteomes" id="UP000324632">
    <property type="component" value="Chromosome 22"/>
</dbReference>
<evidence type="ECO:0000256" key="10">
    <source>
        <dbReference type="SAM" id="Phobius"/>
    </source>
</evidence>
<keyword evidence="5" id="KW-0547">Nucleotide-binding</keyword>
<evidence type="ECO:0000256" key="3">
    <source>
        <dbReference type="ARBA" id="ARBA00022475"/>
    </source>
</evidence>
<feature type="transmembrane region" description="Helical" evidence="10">
    <location>
        <begin position="507"/>
        <end position="527"/>
    </location>
</feature>
<feature type="domain" description="ABC transmembrane type-1" evidence="12">
    <location>
        <begin position="143"/>
        <end position="258"/>
    </location>
</feature>
<sequence length="828" mass="92968">MVIKDIRIVFLPSCNSTPRLEMVSVMGHNKGPLQRADLCKLYNNNDSLETLCSVFEYQFNKYSEGSDLEDSGREALLVSGKTPSGYGLLYAIWMTFRPAVVKVVLLRLTTDILSILGPLTLSSQRQPILPDTVPLPSREAECIGRLVVSLACIWSSPLRVALYLGLLWRELGPGALVGLVVMLILIPVNSAVQRKVKHLQTTQQVIRENTEELVKEMLHKFQALKLLAWEPWFHQRVTKSRARELEMLRVLGYQTAFSMLDSICMPFLSNGEAHRLYLKAFGCYWAAGSTLIYLSVCAVCLAQYVVLSVWTREAKEVQGLEEWRELRDSRLASYALLGLMQVLLVCCAAYCQSCGSLRASDALHSELLSDVLHLPVRVDQTMDLIKLLQTFTRDKQVIDEELPKHLHGWLTSLLEILSALAVITYIMPVFSLAVCPLVMLFLNVQCQFLAHMKMRRMESNPVVSVSSQTSVEDPFSGPKEGCVKHHLQTLNQNLLVKYNRIITESWFALRLDVIDGILLFLVSLILLETQLDSGIVALALICAQNITSPLHRYTHAFSDINTCMLSMQRLCELASIEKEASWIVGHRPPFDWPQGGEVKFSNYDCNALYNLSPALRGLNLTILKGERIGVVSKQKVDTECFLNCMYRVTEASNGAVLIDNVNIARVGLHNLRSHLQIISQVPVLFSGPLRANLDPFARHTDAQVWLALELCHLKEQVRQLPAQLLHPVQRTSIALSIGQRRLLCLARALLARVKILLVEEALPSVDLETEQLVQRLVHTEFKDCTVLWLSQDPATVMHTDKVLVLNNGQVVTFDATSTVLKQGSLFSQ</sequence>
<evidence type="ECO:0000256" key="8">
    <source>
        <dbReference type="ARBA" id="ARBA00023136"/>
    </source>
</evidence>
<reference evidence="13 14" key="1">
    <citation type="journal article" date="2019" name="Mol. Ecol. Resour.">
        <title>Chromosome-level genome assembly of Triplophysa tibetana, a fish adapted to the harsh high-altitude environment of the Tibetan Plateau.</title>
        <authorList>
            <person name="Yang X."/>
            <person name="Liu H."/>
            <person name="Ma Z."/>
            <person name="Zou Y."/>
            <person name="Zou M."/>
            <person name="Mao Y."/>
            <person name="Li X."/>
            <person name="Wang H."/>
            <person name="Chen T."/>
            <person name="Wang W."/>
            <person name="Yang R."/>
        </authorList>
    </citation>
    <scope>NUCLEOTIDE SEQUENCE [LARGE SCALE GENOMIC DNA]</scope>
    <source>
        <strain evidence="13">TTIB1903HZAU</strain>
        <tissue evidence="13">Muscle</tissue>
    </source>
</reference>
<feature type="transmembrane region" description="Helical" evidence="10">
    <location>
        <begin position="331"/>
        <end position="351"/>
    </location>
</feature>
<accession>A0A5A9N4G1</accession>
<dbReference type="Gene3D" id="1.20.1560.10">
    <property type="entry name" value="ABC transporter type 1, transmembrane domain"/>
    <property type="match status" value="2"/>
</dbReference>
<proteinExistence type="predicted"/>
<dbReference type="EMBL" id="SOYY01000022">
    <property type="protein sequence ID" value="KAA0704580.1"/>
    <property type="molecule type" value="Genomic_DNA"/>
</dbReference>
<dbReference type="PANTHER" id="PTHR24223">
    <property type="entry name" value="ATP-BINDING CASSETTE SUB-FAMILY C"/>
    <property type="match status" value="1"/>
</dbReference>
<dbReference type="InterPro" id="IPR050173">
    <property type="entry name" value="ABC_transporter_C-like"/>
</dbReference>
<keyword evidence="9" id="KW-0325">Glycoprotein</keyword>
<evidence type="ECO:0000259" key="11">
    <source>
        <dbReference type="PROSITE" id="PS50893"/>
    </source>
</evidence>
<evidence type="ECO:0000256" key="5">
    <source>
        <dbReference type="ARBA" id="ARBA00022741"/>
    </source>
</evidence>